<protein>
    <submittedName>
        <fullName evidence="1">Uncharacterized protein</fullName>
    </submittedName>
</protein>
<evidence type="ECO:0000313" key="1">
    <source>
        <dbReference type="EMBL" id="RDX44626.1"/>
    </source>
</evidence>
<dbReference type="InterPro" id="IPR011009">
    <property type="entry name" value="Kinase-like_dom_sf"/>
</dbReference>
<accession>A0A371CWG2</accession>
<reference evidence="1 2" key="1">
    <citation type="journal article" date="2018" name="Biotechnol. Biofuels">
        <title>Integrative visual omics of the white-rot fungus Polyporus brumalis exposes the biotechnological potential of its oxidative enzymes for delignifying raw plant biomass.</title>
        <authorList>
            <person name="Miyauchi S."/>
            <person name="Rancon A."/>
            <person name="Drula E."/>
            <person name="Hage H."/>
            <person name="Chaduli D."/>
            <person name="Favel A."/>
            <person name="Grisel S."/>
            <person name="Henrissat B."/>
            <person name="Herpoel-Gimbert I."/>
            <person name="Ruiz-Duenas F.J."/>
            <person name="Chevret D."/>
            <person name="Hainaut M."/>
            <person name="Lin J."/>
            <person name="Wang M."/>
            <person name="Pangilinan J."/>
            <person name="Lipzen A."/>
            <person name="Lesage-Meessen L."/>
            <person name="Navarro D."/>
            <person name="Riley R."/>
            <person name="Grigoriev I.V."/>
            <person name="Zhou S."/>
            <person name="Raouche S."/>
            <person name="Rosso M.N."/>
        </authorList>
    </citation>
    <scope>NUCLEOTIDE SEQUENCE [LARGE SCALE GENOMIC DNA]</scope>
    <source>
        <strain evidence="1 2">BRFM 1820</strain>
    </source>
</reference>
<dbReference type="Proteomes" id="UP000256964">
    <property type="component" value="Unassembled WGS sequence"/>
</dbReference>
<dbReference type="AlphaFoldDB" id="A0A371CWG2"/>
<dbReference type="EMBL" id="KZ857447">
    <property type="protein sequence ID" value="RDX44626.1"/>
    <property type="molecule type" value="Genomic_DNA"/>
</dbReference>
<proteinExistence type="predicted"/>
<evidence type="ECO:0000313" key="2">
    <source>
        <dbReference type="Proteomes" id="UP000256964"/>
    </source>
</evidence>
<gene>
    <name evidence="1" type="ORF">OH76DRAFT_1359254</name>
</gene>
<dbReference type="OrthoDB" id="2722301at2759"/>
<keyword evidence="2" id="KW-1185">Reference proteome</keyword>
<organism evidence="1 2">
    <name type="scientific">Lentinus brumalis</name>
    <dbReference type="NCBI Taxonomy" id="2498619"/>
    <lineage>
        <taxon>Eukaryota</taxon>
        <taxon>Fungi</taxon>
        <taxon>Dikarya</taxon>
        <taxon>Basidiomycota</taxon>
        <taxon>Agaricomycotina</taxon>
        <taxon>Agaricomycetes</taxon>
        <taxon>Polyporales</taxon>
        <taxon>Polyporaceae</taxon>
        <taxon>Lentinus</taxon>
    </lineage>
</organism>
<name>A0A371CWG2_9APHY</name>
<dbReference type="STRING" id="139420.A0A371CWG2"/>
<sequence length="370" mass="43154">MRLFWIAYRDWLAARGFELHILRKYPFLYEEIWSPPPSTCPAPLPYAERCAEDASGSRPPSPYLKCAPAQDKLGRDVTIKLVNTYNHEYHIYQDLLRCPELFAQDFQGVLPPVAILDTPHRFSFVVMPTWGDYNPLNTLGTVGQVVTFMHCTLQDIDEHNIMNNIYSLWEYGPAFAPTLAQHRRTSRVLYCLFDFNLSVQFPLDKPLHECRLIADPSTMSGTPYGPLDVSLGVYDYDPFAYDVACLGNMFRAQFANITGSIPEFAPLFDKMTTHDIRDRFTASEALAHFDQAVSRLPYHTLEEEAVLDTDWEWDWEDTDRYWSLIPPELAATWEDYRTPPSSLKQRFLWYIFRYRVGRTLLRYVRHKLHI</sequence>
<dbReference type="SUPFAM" id="SSF56112">
    <property type="entry name" value="Protein kinase-like (PK-like)"/>
    <property type="match status" value="1"/>
</dbReference>